<evidence type="ECO:0000313" key="10">
    <source>
        <dbReference type="EMBL" id="BCS97684.1"/>
    </source>
</evidence>
<organism evidence="10 11">
    <name type="scientific">Desulfoluna limicola</name>
    <dbReference type="NCBI Taxonomy" id="2810562"/>
    <lineage>
        <taxon>Bacteria</taxon>
        <taxon>Pseudomonadati</taxon>
        <taxon>Thermodesulfobacteriota</taxon>
        <taxon>Desulfobacteria</taxon>
        <taxon>Desulfobacterales</taxon>
        <taxon>Desulfolunaceae</taxon>
        <taxon>Desulfoluna</taxon>
    </lineage>
</organism>
<evidence type="ECO:0000256" key="5">
    <source>
        <dbReference type="ARBA" id="ARBA00023136"/>
    </source>
</evidence>
<reference evidence="10 11" key="1">
    <citation type="submission" date="2021-02" db="EMBL/GenBank/DDBJ databases">
        <title>Complete genome of Desulfoluna sp. strain ASN36.</title>
        <authorList>
            <person name="Takahashi A."/>
            <person name="Kojima H."/>
            <person name="Fukui M."/>
        </authorList>
    </citation>
    <scope>NUCLEOTIDE SEQUENCE [LARGE SCALE GENOMIC DNA]</scope>
    <source>
        <strain evidence="10 11">ASN36</strain>
    </source>
</reference>
<keyword evidence="5 7" id="KW-0472">Membrane</keyword>
<feature type="coiled-coil region" evidence="6">
    <location>
        <begin position="91"/>
        <end position="177"/>
    </location>
</feature>
<dbReference type="NCBIfam" id="TIGR04211">
    <property type="entry name" value="SH3_and_anchor"/>
    <property type="match status" value="1"/>
</dbReference>
<evidence type="ECO:0000256" key="3">
    <source>
        <dbReference type="ARBA" id="ARBA00022729"/>
    </source>
</evidence>
<dbReference type="EMBL" id="AP024488">
    <property type="protein sequence ID" value="BCS97684.1"/>
    <property type="molecule type" value="Genomic_DNA"/>
</dbReference>
<dbReference type="InterPro" id="IPR016476">
    <property type="entry name" value="SH3_dom_pro"/>
</dbReference>
<feature type="transmembrane region" description="Helical" evidence="7">
    <location>
        <begin position="183"/>
        <end position="201"/>
    </location>
</feature>
<keyword evidence="6" id="KW-0175">Coiled coil</keyword>
<evidence type="ECO:0000313" key="11">
    <source>
        <dbReference type="Proteomes" id="UP001320148"/>
    </source>
</evidence>
<name>A0ABN6F5J4_9BACT</name>
<keyword evidence="11" id="KW-1185">Reference proteome</keyword>
<evidence type="ECO:0000256" key="8">
    <source>
        <dbReference type="SAM" id="SignalP"/>
    </source>
</evidence>
<accession>A0ABN6F5J4</accession>
<dbReference type="Gene3D" id="2.30.30.40">
    <property type="entry name" value="SH3 Domains"/>
    <property type="match status" value="1"/>
</dbReference>
<keyword evidence="3 8" id="KW-0732">Signal</keyword>
<feature type="chain" id="PRO_5046534200" evidence="8">
    <location>
        <begin position="21"/>
        <end position="211"/>
    </location>
</feature>
<dbReference type="Proteomes" id="UP001320148">
    <property type="component" value="Chromosome"/>
</dbReference>
<dbReference type="Pfam" id="PF08239">
    <property type="entry name" value="SH3_3"/>
    <property type="match status" value="1"/>
</dbReference>
<dbReference type="RefSeq" id="WP_236889086.1">
    <property type="nucleotide sequence ID" value="NZ_AP024488.1"/>
</dbReference>
<dbReference type="InterPro" id="IPR003646">
    <property type="entry name" value="SH3-like_bac-type"/>
</dbReference>
<evidence type="ECO:0000259" key="9">
    <source>
        <dbReference type="PROSITE" id="PS51781"/>
    </source>
</evidence>
<evidence type="ECO:0000256" key="4">
    <source>
        <dbReference type="ARBA" id="ARBA00022989"/>
    </source>
</evidence>
<keyword evidence="4 7" id="KW-1133">Transmembrane helix</keyword>
<comment type="subcellular location">
    <subcellularLocation>
        <location evidence="1">Membrane</location>
        <topology evidence="1">Single-pass membrane protein</topology>
    </subcellularLocation>
</comment>
<evidence type="ECO:0000256" key="1">
    <source>
        <dbReference type="ARBA" id="ARBA00004167"/>
    </source>
</evidence>
<keyword evidence="2 7" id="KW-0812">Transmembrane</keyword>
<dbReference type="PROSITE" id="PS51781">
    <property type="entry name" value="SH3B"/>
    <property type="match status" value="1"/>
</dbReference>
<feature type="domain" description="SH3b" evidence="9">
    <location>
        <begin position="20"/>
        <end position="85"/>
    </location>
</feature>
<sequence length="211" mass="23322">MKIKVLLTAFLLCFASQAVAETLYITDRINATFRGGPGTQYSIIKGLPSGTVVEVIEAGDKWSRVTVDDGASEGWVLTQWLVPNPTKGVLLEKLDATHKRLVKSHAQLKEQLAELKKENANLTSQLAGTEKSAASSEQAYQQLKKKSANFLQLEEDYKETKNQLDNLSKKADILNDRLTKKNMIWFLAGAGVLLVGFLIGASSRKKKSSYY</sequence>
<protein>
    <submittedName>
        <fullName evidence="10">Arylsulfatase</fullName>
    </submittedName>
</protein>
<evidence type="ECO:0000256" key="2">
    <source>
        <dbReference type="ARBA" id="ARBA00022692"/>
    </source>
</evidence>
<gene>
    <name evidence="10" type="ORF">DSLASN_33160</name>
</gene>
<evidence type="ECO:0000256" key="7">
    <source>
        <dbReference type="SAM" id="Phobius"/>
    </source>
</evidence>
<proteinExistence type="predicted"/>
<evidence type="ECO:0000256" key="6">
    <source>
        <dbReference type="SAM" id="Coils"/>
    </source>
</evidence>
<feature type="signal peptide" evidence="8">
    <location>
        <begin position="1"/>
        <end position="20"/>
    </location>
</feature>